<dbReference type="AlphaFoldDB" id="A0A1I0JMM2"/>
<protein>
    <submittedName>
        <fullName evidence="2">Type II/IV secretion system protein</fullName>
    </submittedName>
</protein>
<evidence type="ECO:0000256" key="1">
    <source>
        <dbReference type="SAM" id="MobiDB-lite"/>
    </source>
</evidence>
<dbReference type="Gene3D" id="3.40.50.300">
    <property type="entry name" value="P-loop containing nucleotide triphosphate hydrolases"/>
    <property type="match status" value="1"/>
</dbReference>
<dbReference type="EMBL" id="FOIJ01000007">
    <property type="protein sequence ID" value="SEU10804.1"/>
    <property type="molecule type" value="Genomic_DNA"/>
</dbReference>
<evidence type="ECO:0000313" key="2">
    <source>
        <dbReference type="EMBL" id="SEU10804.1"/>
    </source>
</evidence>
<evidence type="ECO:0000313" key="3">
    <source>
        <dbReference type="Proteomes" id="UP000199181"/>
    </source>
</evidence>
<organism evidence="2 3">
    <name type="scientific">Stigmatella erecta</name>
    <dbReference type="NCBI Taxonomy" id="83460"/>
    <lineage>
        <taxon>Bacteria</taxon>
        <taxon>Pseudomonadati</taxon>
        <taxon>Myxococcota</taxon>
        <taxon>Myxococcia</taxon>
        <taxon>Myxococcales</taxon>
        <taxon>Cystobacterineae</taxon>
        <taxon>Archangiaceae</taxon>
        <taxon>Stigmatella</taxon>
    </lineage>
</organism>
<feature type="region of interest" description="Disordered" evidence="1">
    <location>
        <begin position="111"/>
        <end position="132"/>
    </location>
</feature>
<gene>
    <name evidence="2" type="ORF">SAMN05443639_107372</name>
</gene>
<name>A0A1I0JMM2_9BACT</name>
<keyword evidence="3" id="KW-1185">Reference proteome</keyword>
<dbReference type="InterPro" id="IPR027417">
    <property type="entry name" value="P-loop_NTPase"/>
</dbReference>
<sequence>MTAPPATAETLIAALTRSLQEEGFNAGAPPPAGTLEEAALALFTLAERVRASFFSVWADTLDDGTVAAGVTLLFLPPVDAGSQGMSGREPKRVRQHYDPVLHAALGRALGTVAQRGQDPRRPTRGQVSLPPGAEAPEWLFLVDFQDGDLGSEVSALARDREAQALFRPFSALPLSPEEAGFLDQTFFSPKMLFQGHMVLFTGEPSPERAAAWRAALAVLPRHMNTLVALERPLPLDPRTGALILDEKLTLGRAISAFSRQDPDLVFIETAHTREELRMLAHISITGHGVVAQLDADTPEAAVRRLNEAAGAPRQPVLVHCSREPGGTARLTVYTVSYGAGDTLQVARWTP</sequence>
<accession>A0A1I0JMM2</accession>
<reference evidence="3" key="1">
    <citation type="submission" date="2016-10" db="EMBL/GenBank/DDBJ databases">
        <authorList>
            <person name="Varghese N."/>
            <person name="Submissions S."/>
        </authorList>
    </citation>
    <scope>NUCLEOTIDE SEQUENCE [LARGE SCALE GENOMIC DNA]</scope>
    <source>
        <strain evidence="3">DSM 16858</strain>
    </source>
</reference>
<dbReference type="Proteomes" id="UP000199181">
    <property type="component" value="Unassembled WGS sequence"/>
</dbReference>
<dbReference type="RefSeq" id="WP_245767538.1">
    <property type="nucleotide sequence ID" value="NZ_FOIJ01000007.1"/>
</dbReference>
<proteinExistence type="predicted"/>